<accession>W3VT26</accession>
<organism evidence="2 3">
    <name type="scientific">Moesziomyces aphidis</name>
    <name type="common">Pseudozyma aphidis</name>
    <dbReference type="NCBI Taxonomy" id="84754"/>
    <lineage>
        <taxon>Eukaryota</taxon>
        <taxon>Fungi</taxon>
        <taxon>Dikarya</taxon>
        <taxon>Basidiomycota</taxon>
        <taxon>Ustilaginomycotina</taxon>
        <taxon>Ustilaginomycetes</taxon>
        <taxon>Ustilaginales</taxon>
        <taxon>Ustilaginaceae</taxon>
        <taxon>Moesziomyces</taxon>
    </lineage>
</organism>
<feature type="region of interest" description="Disordered" evidence="1">
    <location>
        <begin position="16"/>
        <end position="49"/>
    </location>
</feature>
<feature type="region of interest" description="Disordered" evidence="1">
    <location>
        <begin position="201"/>
        <end position="231"/>
    </location>
</feature>
<keyword evidence="3" id="KW-1185">Reference proteome</keyword>
<dbReference type="Proteomes" id="UP000019462">
    <property type="component" value="Unassembled WGS sequence"/>
</dbReference>
<dbReference type="OrthoDB" id="1939603at2759"/>
<sequence>MDRETHVLQEEFYLEGGCQPARSSSAPPSRNNGGVPSGDVHPSAVAKESDNQLHQTPAVCLAYAHLCGGCRSATEMVDLTAASPLDIIPCLSQSRCLDPSNASASLQWYYDASTYGPPIESDAAGFGAPVFRQAGLQPALTDESMVTESLVGAAPILPFGGVKDDAGRAEHEQRASCCPFPHGDGFGLSCEGAGNLLASQHDGRAGGSQQSIASGVRELELSTPSPPSLRGMVQDDAAQKLKESVESQHVWAGLPYAGTTGACENSQGREVVEQLWKSSWNTLSTAAAGGQTGNPMWGSGQYGGGSSSGTMWTEAAMSGRSWPSLLGAVGEKGSLASSEPFPRLSWASDETMLYGDGTDGSRNNPWSDTQGHGLESGFAGGTTREPRFESSDFSTAALTHSLQAEQGAARGEGASSWTLASDGTAAYDTQSGTRMEEGSIGSKRRIWYRAPNGQFASASQVRVGGEGGDGSSNGGGSSRGSEPFRRIRRRRKSEEVERKYRCDFAGCDKAYGTLNPHPVTDAAPFAHGLQIRLHGTTRADLNTHRATNEHGPRLNAVGYRKAHAEWMQRRGAASDSQQGDVHG</sequence>
<dbReference type="AlphaFoldDB" id="W3VT26"/>
<name>W3VT26_MOEAP</name>
<dbReference type="GO" id="GO:0006355">
    <property type="term" value="P:regulation of DNA-templated transcription"/>
    <property type="evidence" value="ECO:0007669"/>
    <property type="project" value="InterPro"/>
</dbReference>
<reference evidence="2 3" key="1">
    <citation type="journal article" date="2014" name="Genome Announc.">
        <title>Genome sequence of the basidiomycetous fungus Pseudozyma aphidis DSM70725, an efficient producer of biosurfactant mannosylerythritol lipids.</title>
        <authorList>
            <person name="Lorenz S."/>
            <person name="Guenther M."/>
            <person name="Grumaz C."/>
            <person name="Rupp S."/>
            <person name="Zibek S."/>
            <person name="Sohn K."/>
        </authorList>
    </citation>
    <scope>NUCLEOTIDE SEQUENCE [LARGE SCALE GENOMIC DNA]</scope>
    <source>
        <strain evidence="3">ATCC 32657 / CBS 517.83 / DSM 70725 / JCM 10318 / NBRC 10182 / NRRL Y-7954 / St-0401</strain>
    </source>
</reference>
<evidence type="ECO:0000256" key="1">
    <source>
        <dbReference type="SAM" id="MobiDB-lite"/>
    </source>
</evidence>
<proteinExistence type="predicted"/>
<comment type="caution">
    <text evidence="2">The sequence shown here is derived from an EMBL/GenBank/DDBJ whole genome shotgun (WGS) entry which is preliminary data.</text>
</comment>
<feature type="compositionally biased region" description="Gly residues" evidence="1">
    <location>
        <begin position="464"/>
        <end position="478"/>
    </location>
</feature>
<dbReference type="EMBL" id="AWNI01000008">
    <property type="protein sequence ID" value="ETS63947.1"/>
    <property type="molecule type" value="Genomic_DNA"/>
</dbReference>
<dbReference type="HOGENOM" id="CLU_467780_0_0_1"/>
<feature type="region of interest" description="Disordered" evidence="1">
    <location>
        <begin position="355"/>
        <end position="389"/>
    </location>
</feature>
<feature type="compositionally biased region" description="Low complexity" evidence="1">
    <location>
        <begin position="21"/>
        <end position="34"/>
    </location>
</feature>
<evidence type="ECO:0000313" key="3">
    <source>
        <dbReference type="Proteomes" id="UP000019462"/>
    </source>
</evidence>
<protein>
    <submittedName>
        <fullName evidence="2">Uncharacterized protein</fullName>
    </submittedName>
</protein>
<feature type="region of interest" description="Disordered" evidence="1">
    <location>
        <begin position="458"/>
        <end position="492"/>
    </location>
</feature>
<dbReference type="InterPro" id="IPR039327">
    <property type="entry name" value="CON7-like"/>
</dbReference>
<gene>
    <name evidence="2" type="ORF">PaG_02278</name>
</gene>
<feature type="compositionally biased region" description="Polar residues" evidence="1">
    <location>
        <begin position="360"/>
        <end position="370"/>
    </location>
</feature>
<dbReference type="PANTHER" id="PTHR36167:SF3">
    <property type="entry name" value="C2H2 FINGER DOMAIN TRANSCRIPTION FACTOR (EUROFUNG)-RELATED"/>
    <property type="match status" value="1"/>
</dbReference>
<dbReference type="PANTHER" id="PTHR36167">
    <property type="entry name" value="C2H2 FINGER DOMAIN TRANSCRIPTION FACTOR (EUROFUNG)-RELATED"/>
    <property type="match status" value="1"/>
</dbReference>
<evidence type="ECO:0000313" key="2">
    <source>
        <dbReference type="EMBL" id="ETS63947.1"/>
    </source>
</evidence>